<keyword evidence="3" id="KW-1185">Reference proteome</keyword>
<evidence type="ECO:0000313" key="3">
    <source>
        <dbReference type="Proteomes" id="UP000271162"/>
    </source>
</evidence>
<dbReference type="EMBL" id="UYSL01024196">
    <property type="protein sequence ID" value="VDL83190.1"/>
    <property type="molecule type" value="Genomic_DNA"/>
</dbReference>
<dbReference type="AlphaFoldDB" id="A0A0N4YQD3"/>
<reference evidence="4" key="1">
    <citation type="submission" date="2017-02" db="UniProtKB">
        <authorList>
            <consortium name="WormBaseParasite"/>
        </authorList>
    </citation>
    <scope>IDENTIFICATION</scope>
</reference>
<organism evidence="4">
    <name type="scientific">Nippostrongylus brasiliensis</name>
    <name type="common">Rat hookworm</name>
    <dbReference type="NCBI Taxonomy" id="27835"/>
    <lineage>
        <taxon>Eukaryota</taxon>
        <taxon>Metazoa</taxon>
        <taxon>Ecdysozoa</taxon>
        <taxon>Nematoda</taxon>
        <taxon>Chromadorea</taxon>
        <taxon>Rhabditida</taxon>
        <taxon>Rhabditina</taxon>
        <taxon>Rhabditomorpha</taxon>
        <taxon>Strongyloidea</taxon>
        <taxon>Heligmosomidae</taxon>
        <taxon>Nippostrongylus</taxon>
    </lineage>
</organism>
<sequence>MPPPSRGNPKAGKRTSQKQQRELDAKLHQALRSLMYASYAGEDLTRHSTFVEAQRIVSGNDGRSVKQEVEDECDLDLDPREELRSVQAPVRCPEPIEPERQVMPTYETCSEPFTEVRDWCFSGDFEDWTMAPSSPSARVIHW</sequence>
<name>A0A0N4YQD3_NIPBR</name>
<evidence type="ECO:0000313" key="2">
    <source>
        <dbReference type="EMBL" id="VDL83190.1"/>
    </source>
</evidence>
<reference evidence="2 3" key="2">
    <citation type="submission" date="2018-11" db="EMBL/GenBank/DDBJ databases">
        <authorList>
            <consortium name="Pathogen Informatics"/>
        </authorList>
    </citation>
    <scope>NUCLEOTIDE SEQUENCE [LARGE SCALE GENOMIC DNA]</scope>
</reference>
<feature type="region of interest" description="Disordered" evidence="1">
    <location>
        <begin position="1"/>
        <end position="24"/>
    </location>
</feature>
<evidence type="ECO:0000256" key="1">
    <source>
        <dbReference type="SAM" id="MobiDB-lite"/>
    </source>
</evidence>
<protein>
    <submittedName>
        <fullName evidence="2 4">Uncharacterized protein</fullName>
    </submittedName>
</protein>
<accession>A0A0N4YQD3</accession>
<gene>
    <name evidence="2" type="ORF">NBR_LOCUS19456</name>
</gene>
<proteinExistence type="predicted"/>
<dbReference type="WBParaSite" id="NBR_0001945501-mRNA-1">
    <property type="protein sequence ID" value="NBR_0001945501-mRNA-1"/>
    <property type="gene ID" value="NBR_0001945501"/>
</dbReference>
<dbReference type="Proteomes" id="UP000271162">
    <property type="component" value="Unassembled WGS sequence"/>
</dbReference>
<evidence type="ECO:0000313" key="4">
    <source>
        <dbReference type="WBParaSite" id="NBR_0001945501-mRNA-1"/>
    </source>
</evidence>